<evidence type="ECO:0000313" key="8">
    <source>
        <dbReference type="EMBL" id="ABK32267.1"/>
    </source>
</evidence>
<evidence type="ECO:0000256" key="5">
    <source>
        <dbReference type="PROSITE-ProRule" id="PRU10007"/>
    </source>
</evidence>
<feature type="active site" evidence="4">
    <location>
        <position position="305"/>
    </location>
</feature>
<dbReference type="InterPro" id="IPR016163">
    <property type="entry name" value="Ald_DH_C"/>
</dbReference>
<dbReference type="PIRSF" id="PIRSF036492">
    <property type="entry name" value="ALDH"/>
    <property type="match status" value="1"/>
</dbReference>
<dbReference type="InterPro" id="IPR015590">
    <property type="entry name" value="Aldehyde_DH_dom"/>
</dbReference>
<dbReference type="Gene3D" id="3.40.605.10">
    <property type="entry name" value="Aldehyde Dehydrogenase, Chain A, domain 1"/>
    <property type="match status" value="1"/>
</dbReference>
<feature type="active site" evidence="4 5">
    <location>
        <position position="271"/>
    </location>
</feature>
<evidence type="ECO:0000256" key="3">
    <source>
        <dbReference type="PIRNR" id="PIRNR036492"/>
    </source>
</evidence>
<organism evidence="8">
    <name type="scientific">Sorangium cellulosum</name>
    <name type="common">Polyangium cellulosum</name>
    <dbReference type="NCBI Taxonomy" id="56"/>
    <lineage>
        <taxon>Bacteria</taxon>
        <taxon>Pseudomonadati</taxon>
        <taxon>Myxococcota</taxon>
        <taxon>Polyangia</taxon>
        <taxon>Polyangiales</taxon>
        <taxon>Polyangiaceae</taxon>
        <taxon>Sorangium</taxon>
    </lineage>
</organism>
<evidence type="ECO:0000256" key="2">
    <source>
        <dbReference type="ARBA" id="ARBA00023002"/>
    </source>
</evidence>
<dbReference type="PROSITE" id="PS00687">
    <property type="entry name" value="ALDEHYDE_DEHYDR_GLU"/>
    <property type="match status" value="1"/>
</dbReference>
<sequence>MRDAHCEPRGASGKLPPRFRANEEPLMAQAFPASPTTTPSTRTLVVQSPIDGSRLGEVPLMGDAEVHAAVERARLAQRAWAQLPIETRAGRVARVIDAFVERLDDLVDAVVLETGKPRNDALAEWITVVDACHYFTRHAGRILADTSITLHHMKWRGSYVTYVPMGVVAVISPWNLPLAIPMGSVIEALIAGNAVVVKPSEVTPLTLLKAKEVVDAIGIPTDLFQVVTGDARTGAALIDAGVQKVVFTGGVSSGRRVGAACAERLIPCVLELGGKAPLIACDDCEIERTARSIVAGGFINSGQLCISVERVLATEAVHDRLVDRVVALTRELRQGDPRADDVDVGAIIFAKQMDIAEAHIKDAVARGALVATGGRRRPGPGMFFEPTVLTRCTPEMTVMREEIFGPVVPIMKVRDEDEAVRIANDSPLGLHAYVFSRDKTRARAVAERIEAGTVMINDVLVSYCAPEAPFGGIKNSGYGRVHSDDSLRAMCYARHVNHERFAMPLNSPLLFPYTTAKYRGMRAAIRATFKRTPLLGRLADLL</sequence>
<dbReference type="Pfam" id="PF00171">
    <property type="entry name" value="Aldedh"/>
    <property type="match status" value="1"/>
</dbReference>
<evidence type="ECO:0000256" key="1">
    <source>
        <dbReference type="ARBA" id="ARBA00009986"/>
    </source>
</evidence>
<reference evidence="8" key="1">
    <citation type="journal article" date="2006" name="Chem. Biol.">
        <title>Analysis of the ambruticin and jerangolid gene clusters of Sorangium cellulosum reveals unusual mechanisms of polyketide biosynthesis.</title>
        <authorList>
            <person name="Julien B."/>
            <person name="Tian Z.Q."/>
            <person name="Reid R."/>
            <person name="Reeves C.D."/>
        </authorList>
    </citation>
    <scope>NUCLEOTIDE SEQUENCE</scope>
    <source>
        <strain evidence="8">So ce10</strain>
    </source>
</reference>
<comment type="similarity">
    <text evidence="1 3 6">Belongs to the aldehyde dehydrogenase family.</text>
</comment>
<dbReference type="FunFam" id="3.40.309.10:FF:000009">
    <property type="entry name" value="Aldehyde dehydrogenase A"/>
    <property type="match status" value="1"/>
</dbReference>
<dbReference type="EMBL" id="DQ897667">
    <property type="protein sequence ID" value="ABK32267.1"/>
    <property type="molecule type" value="Genomic_DNA"/>
</dbReference>
<evidence type="ECO:0000256" key="6">
    <source>
        <dbReference type="RuleBase" id="RU003345"/>
    </source>
</evidence>
<dbReference type="Gene3D" id="3.40.309.10">
    <property type="entry name" value="Aldehyde Dehydrogenase, Chain A, domain 2"/>
    <property type="match status" value="1"/>
</dbReference>
<evidence type="ECO:0000259" key="7">
    <source>
        <dbReference type="Pfam" id="PF00171"/>
    </source>
</evidence>
<dbReference type="CDD" id="cd07099">
    <property type="entry name" value="ALDH_DDALDH"/>
    <property type="match status" value="1"/>
</dbReference>
<protein>
    <recommendedName>
        <fullName evidence="3">Aldehyde dehydrogenase</fullName>
    </recommendedName>
</protein>
<accession>A1YBR4</accession>
<evidence type="ECO:0000256" key="4">
    <source>
        <dbReference type="PIRSR" id="PIRSR036492-1"/>
    </source>
</evidence>
<dbReference type="InterPro" id="IPR029510">
    <property type="entry name" value="Ald_DH_CS_GLU"/>
</dbReference>
<feature type="domain" description="Aldehyde dehydrogenase" evidence="7">
    <location>
        <begin position="40"/>
        <end position="496"/>
    </location>
</feature>
<dbReference type="PANTHER" id="PTHR11699">
    <property type="entry name" value="ALDEHYDE DEHYDROGENASE-RELATED"/>
    <property type="match status" value="1"/>
</dbReference>
<dbReference type="AlphaFoldDB" id="A1YBR4"/>
<gene>
    <name evidence="8" type="primary">ambN</name>
</gene>
<dbReference type="InterPro" id="IPR016161">
    <property type="entry name" value="Ald_DH/histidinol_DH"/>
</dbReference>
<dbReference type="GO" id="GO:0016620">
    <property type="term" value="F:oxidoreductase activity, acting on the aldehyde or oxo group of donors, NAD or NADP as acceptor"/>
    <property type="evidence" value="ECO:0007669"/>
    <property type="project" value="InterPro"/>
</dbReference>
<dbReference type="InterPro" id="IPR012394">
    <property type="entry name" value="Aldehyde_DH_NAD(P)"/>
</dbReference>
<dbReference type="InterPro" id="IPR016162">
    <property type="entry name" value="Ald_DH_N"/>
</dbReference>
<keyword evidence="2 3" id="KW-0560">Oxidoreductase</keyword>
<dbReference type="SUPFAM" id="SSF53720">
    <property type="entry name" value="ALDH-like"/>
    <property type="match status" value="1"/>
</dbReference>
<name>A1YBR4_SORCE</name>
<dbReference type="GO" id="GO:0006081">
    <property type="term" value="P:aldehyde metabolic process"/>
    <property type="evidence" value="ECO:0007669"/>
    <property type="project" value="InterPro"/>
</dbReference>
<proteinExistence type="inferred from homology"/>